<evidence type="ECO:0000313" key="1">
    <source>
        <dbReference type="EMBL" id="KAJ8669984.1"/>
    </source>
</evidence>
<sequence>MVRLSETKPTVRTAYYLKHGQTLKNTKVSERALALIVPKSIYERFKDVPESEKQAVLAEQEAKILAARKKASHEMTKTWTDTAQNIEKRRREEILSRRKVEEAARLEFAKEMQAKKAVERAEIVKQAKELLLYKRPACRLINRSLLVSEVLRELEQQIKFKDSIKDAHKKIDDDWVKHVLEDIQKFRREEAIRLEAKTDKTRKHKKEMEKQIQKRKKELEEMKEFIRKAELEEMENMSKEIQEIKENELKEALRKKEELNKMFVEAIEEKKVFEAKLRQEEEFQQKTLKIYNEMKREMDKTAKEKLKLAREKRRRVADQLAKRIGKKLEKDRQKNSKEEEERGDEAAKKIEEQRKAEELRVLEEKKQKKEKARIEMERQMKIDEEQREKRKKEEQELNLWETLQRYKRDEFNKQWNLEQLQKEKEKKIEYGRILQKQMEENEARKQKILAEEDDSKLVKEMVDKANERILTYGEKVLNESRGVRPLYPIIKTIEQFKKEAGLIPLSKADEENNDDVNVPKKKKGRQIVCKKTIDDADAYYFA</sequence>
<dbReference type="Proteomes" id="UP001239111">
    <property type="component" value="Chromosome 3"/>
</dbReference>
<keyword evidence="2" id="KW-1185">Reference proteome</keyword>
<accession>A0ACC2NFG1</accession>
<organism evidence="1 2">
    <name type="scientific">Eretmocerus hayati</name>
    <dbReference type="NCBI Taxonomy" id="131215"/>
    <lineage>
        <taxon>Eukaryota</taxon>
        <taxon>Metazoa</taxon>
        <taxon>Ecdysozoa</taxon>
        <taxon>Arthropoda</taxon>
        <taxon>Hexapoda</taxon>
        <taxon>Insecta</taxon>
        <taxon>Pterygota</taxon>
        <taxon>Neoptera</taxon>
        <taxon>Endopterygota</taxon>
        <taxon>Hymenoptera</taxon>
        <taxon>Apocrita</taxon>
        <taxon>Proctotrupomorpha</taxon>
        <taxon>Chalcidoidea</taxon>
        <taxon>Aphelinidae</taxon>
        <taxon>Aphelininae</taxon>
        <taxon>Eretmocerus</taxon>
    </lineage>
</organism>
<comment type="caution">
    <text evidence="1">The sequence shown here is derived from an EMBL/GenBank/DDBJ whole genome shotgun (WGS) entry which is preliminary data.</text>
</comment>
<proteinExistence type="predicted"/>
<reference evidence="1" key="1">
    <citation type="submission" date="2023-04" db="EMBL/GenBank/DDBJ databases">
        <title>A chromosome-level genome assembly of the parasitoid wasp Eretmocerus hayati.</title>
        <authorList>
            <person name="Zhong Y."/>
            <person name="Liu S."/>
            <person name="Liu Y."/>
        </authorList>
    </citation>
    <scope>NUCLEOTIDE SEQUENCE</scope>
    <source>
        <strain evidence="1">ZJU_SS_LIU_2023</strain>
    </source>
</reference>
<protein>
    <submittedName>
        <fullName evidence="1">Uncharacterized protein</fullName>
    </submittedName>
</protein>
<gene>
    <name evidence="1" type="ORF">QAD02_001243</name>
</gene>
<dbReference type="EMBL" id="CM056743">
    <property type="protein sequence ID" value="KAJ8669984.1"/>
    <property type="molecule type" value="Genomic_DNA"/>
</dbReference>
<evidence type="ECO:0000313" key="2">
    <source>
        <dbReference type="Proteomes" id="UP001239111"/>
    </source>
</evidence>
<name>A0ACC2NFG1_9HYME</name>